<dbReference type="CDD" id="cd01949">
    <property type="entry name" value="GGDEF"/>
    <property type="match status" value="1"/>
</dbReference>
<dbReference type="PANTHER" id="PTHR45138">
    <property type="entry name" value="REGULATORY COMPONENTS OF SENSORY TRANSDUCTION SYSTEM"/>
    <property type="match status" value="1"/>
</dbReference>
<protein>
    <recommendedName>
        <fullName evidence="2">diguanylate cyclase</fullName>
        <ecNumber evidence="2">2.7.7.65</ecNumber>
    </recommendedName>
</protein>
<comment type="caution">
    <text evidence="5">The sequence shown here is derived from an EMBL/GenBank/DDBJ whole genome shotgun (WGS) entry which is preliminary data.</text>
</comment>
<evidence type="ECO:0000259" key="4">
    <source>
        <dbReference type="PROSITE" id="PS50887"/>
    </source>
</evidence>
<dbReference type="NCBIfam" id="TIGR00254">
    <property type="entry name" value="GGDEF"/>
    <property type="match status" value="1"/>
</dbReference>
<dbReference type="EC" id="2.7.7.65" evidence="2"/>
<evidence type="ECO:0000256" key="3">
    <source>
        <dbReference type="ARBA" id="ARBA00034247"/>
    </source>
</evidence>
<dbReference type="Proteomes" id="UP000518091">
    <property type="component" value="Unassembled WGS sequence"/>
</dbReference>
<dbReference type="EMBL" id="JABFUB010000020">
    <property type="protein sequence ID" value="MCG6663294.1"/>
    <property type="molecule type" value="Genomic_DNA"/>
</dbReference>
<dbReference type="SMART" id="SM00267">
    <property type="entry name" value="GGDEF"/>
    <property type="match status" value="1"/>
</dbReference>
<dbReference type="InterPro" id="IPR000160">
    <property type="entry name" value="GGDEF_dom"/>
</dbReference>
<dbReference type="Proteomes" id="UP000814353">
    <property type="component" value="Unassembled WGS sequence"/>
</dbReference>
<dbReference type="Pfam" id="PF00990">
    <property type="entry name" value="GGDEF"/>
    <property type="match status" value="1"/>
</dbReference>
<dbReference type="FunFam" id="3.30.70.270:FF:000001">
    <property type="entry name" value="Diguanylate cyclase domain protein"/>
    <property type="match status" value="1"/>
</dbReference>
<sequence>MKPAPRTRRSGRRSLTAKQAGLTLAIALLLSIIAGAAELAFDVRSMRQEVVEDTRYRLDLIHGTAAEAAFQLNPDLAAQVSEGLFSGGRVDSVMISDDFGRTMATRQREALAEESQLAHTLFGDIVDYRQTLFYQAAPDAPPTAVGEISLTLALDSLGRDFTDRSLLIFTLGVSKALAIAALLALVFHWFVTRPLLQVHAAIASTDPRQPGQWPKPRMKHHDNDELGHLVESVDELLQAFQQGLDQRDQLHQISTMDGLTGIANRRHLDAFLTREWRRAKRYGHPVSVVFLDIDHFKEFNDQYGHVVGDDTLRAVAEVLAGVVHRASDLVARYGGEEFVCVLPDTGLEGAMRVAARIQQGIHELDILHAHSTCAGHVTASFGVACSEPNESDTSWEALLAEADRQLYRAKRLGRDRIVSAQDCATESGTGR</sequence>
<dbReference type="InterPro" id="IPR029787">
    <property type="entry name" value="Nucleotide_cyclase"/>
</dbReference>
<gene>
    <name evidence="5" type="ORF">H1D44_18920</name>
    <name evidence="6" type="ORF">HOP48_17330</name>
</gene>
<dbReference type="InterPro" id="IPR043128">
    <property type="entry name" value="Rev_trsase/Diguanyl_cyclase"/>
</dbReference>
<name>A0A7V9W4P7_9GAMM</name>
<dbReference type="SUPFAM" id="SSF55073">
    <property type="entry name" value="Nucleotide cyclase"/>
    <property type="match status" value="1"/>
</dbReference>
<reference evidence="6 8" key="1">
    <citation type="submission" date="2020-05" db="EMBL/GenBank/DDBJ databases">
        <title>Comparative genomic analysis of denitrifying bacteria from Halomonas genus.</title>
        <authorList>
            <person name="Wang L."/>
            <person name="Shao Z."/>
        </authorList>
    </citation>
    <scope>NUCLEOTIDE SEQUENCE [LARGE SCALE GENOMIC DNA]</scope>
    <source>
        <strain evidence="6 8">DSM 17331</strain>
    </source>
</reference>
<dbReference type="Gene3D" id="3.30.70.270">
    <property type="match status" value="1"/>
</dbReference>
<proteinExistence type="predicted"/>
<dbReference type="EMBL" id="JACEFT010000039">
    <property type="protein sequence ID" value="MBA2780959.1"/>
    <property type="molecule type" value="Genomic_DNA"/>
</dbReference>
<evidence type="ECO:0000256" key="1">
    <source>
        <dbReference type="ARBA" id="ARBA00001946"/>
    </source>
</evidence>
<organism evidence="5 7">
    <name type="scientific">Billgrantia kenyensis</name>
    <dbReference type="NCBI Taxonomy" id="321266"/>
    <lineage>
        <taxon>Bacteria</taxon>
        <taxon>Pseudomonadati</taxon>
        <taxon>Pseudomonadota</taxon>
        <taxon>Gammaproteobacteria</taxon>
        <taxon>Oceanospirillales</taxon>
        <taxon>Halomonadaceae</taxon>
        <taxon>Billgrantia</taxon>
    </lineage>
</organism>
<dbReference type="InterPro" id="IPR050469">
    <property type="entry name" value="Diguanylate_Cyclase"/>
</dbReference>
<evidence type="ECO:0000313" key="5">
    <source>
        <dbReference type="EMBL" id="MBA2780959.1"/>
    </source>
</evidence>
<dbReference type="PROSITE" id="PS50887">
    <property type="entry name" value="GGDEF"/>
    <property type="match status" value="1"/>
</dbReference>
<evidence type="ECO:0000313" key="8">
    <source>
        <dbReference type="Proteomes" id="UP000814353"/>
    </source>
</evidence>
<keyword evidence="8" id="KW-1185">Reference proteome</keyword>
<feature type="domain" description="GGDEF" evidence="4">
    <location>
        <begin position="284"/>
        <end position="422"/>
    </location>
</feature>
<comment type="catalytic activity">
    <reaction evidence="3">
        <text>2 GTP = 3',3'-c-di-GMP + 2 diphosphate</text>
        <dbReference type="Rhea" id="RHEA:24898"/>
        <dbReference type="ChEBI" id="CHEBI:33019"/>
        <dbReference type="ChEBI" id="CHEBI:37565"/>
        <dbReference type="ChEBI" id="CHEBI:58805"/>
        <dbReference type="EC" id="2.7.7.65"/>
    </reaction>
</comment>
<dbReference type="GO" id="GO:0052621">
    <property type="term" value="F:diguanylate cyclase activity"/>
    <property type="evidence" value="ECO:0007669"/>
    <property type="project" value="UniProtKB-EC"/>
</dbReference>
<reference evidence="5 7" key="2">
    <citation type="submission" date="2020-07" db="EMBL/GenBank/DDBJ databases">
        <title>Identification of Halomonas strains.</title>
        <authorList>
            <person name="Xiao Z."/>
            <person name="Shen J."/>
        </authorList>
    </citation>
    <scope>NUCLEOTIDE SEQUENCE [LARGE SCALE GENOMIC DNA]</scope>
    <source>
        <strain evidence="5 7">DSM 17331</strain>
    </source>
</reference>
<evidence type="ECO:0000256" key="2">
    <source>
        <dbReference type="ARBA" id="ARBA00012528"/>
    </source>
</evidence>
<dbReference type="PANTHER" id="PTHR45138:SF9">
    <property type="entry name" value="DIGUANYLATE CYCLASE DGCM-RELATED"/>
    <property type="match status" value="1"/>
</dbReference>
<dbReference type="AlphaFoldDB" id="A0A7V9W4P7"/>
<evidence type="ECO:0000313" key="6">
    <source>
        <dbReference type="EMBL" id="MCG6663294.1"/>
    </source>
</evidence>
<accession>A0A7V9W4P7</accession>
<evidence type="ECO:0000313" key="7">
    <source>
        <dbReference type="Proteomes" id="UP000518091"/>
    </source>
</evidence>
<comment type="cofactor">
    <cofactor evidence="1">
        <name>Mg(2+)</name>
        <dbReference type="ChEBI" id="CHEBI:18420"/>
    </cofactor>
</comment>